<sequence length="151" mass="16747">MGTEVRISQYTAILLEHAKRAGMSEESLLNAVNLKDVSAFNQVEDGNFKYNNLFIYSDEHGEKLAQAICEGYRINFNTNNGLKNWLEQALGLQNDVDFKVGEGIVEGLCVTEENAQMIGQRLAANWVVANAKEVQGGKELTLKLRAPEISI</sequence>
<keyword evidence="2" id="KW-1185">Reference proteome</keyword>
<name>A0ABQ1YP09_9BACL</name>
<reference evidence="2" key="1">
    <citation type="journal article" date="2019" name="Int. J. Syst. Evol. Microbiol.">
        <title>The Global Catalogue of Microorganisms (GCM) 10K type strain sequencing project: providing services to taxonomists for standard genome sequencing and annotation.</title>
        <authorList>
            <consortium name="The Broad Institute Genomics Platform"/>
            <consortium name="The Broad Institute Genome Sequencing Center for Infectious Disease"/>
            <person name="Wu L."/>
            <person name="Ma J."/>
        </authorList>
    </citation>
    <scope>NUCLEOTIDE SEQUENCE [LARGE SCALE GENOMIC DNA]</scope>
    <source>
        <strain evidence="2">CGMCC 1.12769</strain>
    </source>
</reference>
<accession>A0ABQ1YP09</accession>
<comment type="caution">
    <text evidence="1">The sequence shown here is derived from an EMBL/GenBank/DDBJ whole genome shotgun (WGS) entry which is preliminary data.</text>
</comment>
<proteinExistence type="predicted"/>
<organism evidence="1 2">
    <name type="scientific">Paenibacillus segetis</name>
    <dbReference type="NCBI Taxonomy" id="1325360"/>
    <lineage>
        <taxon>Bacteria</taxon>
        <taxon>Bacillati</taxon>
        <taxon>Bacillota</taxon>
        <taxon>Bacilli</taxon>
        <taxon>Bacillales</taxon>
        <taxon>Paenibacillaceae</taxon>
        <taxon>Paenibacillus</taxon>
    </lineage>
</organism>
<gene>
    <name evidence="1" type="ORF">GCM10008013_38220</name>
</gene>
<evidence type="ECO:0000313" key="2">
    <source>
        <dbReference type="Proteomes" id="UP000659344"/>
    </source>
</evidence>
<dbReference type="Proteomes" id="UP000659344">
    <property type="component" value="Unassembled WGS sequence"/>
</dbReference>
<dbReference type="RefSeq" id="WP_188541432.1">
    <property type="nucleotide sequence ID" value="NZ_BMFT01000002.1"/>
</dbReference>
<protein>
    <submittedName>
        <fullName evidence="1">Uncharacterized protein</fullName>
    </submittedName>
</protein>
<evidence type="ECO:0000313" key="1">
    <source>
        <dbReference type="EMBL" id="GGH33252.1"/>
    </source>
</evidence>
<dbReference type="EMBL" id="BMFT01000002">
    <property type="protein sequence ID" value="GGH33252.1"/>
    <property type="molecule type" value="Genomic_DNA"/>
</dbReference>